<sequence length="756" mass="82840">MSATEQPTLPKPPTIINPIISPTAHSHPMGPRSQHYPDRNLSPTATTTQPPQRKGPLIFSHQEQDDDDHPSKAASPISPNMPSSSSSHSSQQSLSNNNNKPQQQQQQQQQQTSRPRIRTDSFFGIDTIEPFEQSPHPISADRPNSSHPDAHLQPLDPNQLHPTHPSDSVLRPSSFYGLQVDPTLERSQGHMSPKYRSSGTNSPSSSLPPDLAEPRYRQPHHLSISRSSQRRLSSRLSSIPHPQEGVLLDPNNPNSLSAGPLLDHSHLKPGNKAKLLNHAKTLELYRTNAKKTSDPEVMFEFGCFLMDLVKEMNSEDDEECKSADGQTDSLDGQRRRSFLGPSPKSSSPGCTNNEREKEKASLTQEALFLLQKLSNRGHVQSQFLLADCYTKAIGTGGGVSSAGLQQLGSGGPGSDLSNDMAHKGSKQDYDRAFPLFVLAAKHGHVEAMYRAGQCCEFGRGTRKERDKALQFYRKAAIAQHPLAMYRLGLADLNGDLGQPRKPKDGVKWLKRAAELADSAHPNPLHELALLHERGLEHVVFVDYDYAVELLARAAELGYAPSAYKLGECYEYGRMGCPQDAALSIHYYNIAAQQNHKEACFALTAWYLVGSPGVLPQSDTEAYLWAKKAAEAGLAKAEYAVGYFTEVGVGTTRDEREAQRWFLSAAEHGDKRAKERLRNGAGGVVFIDDANKEHSASGKAPGVLPGTKRKKRTSLGGPRDSHLSPVTDPVSAHSPSPQTRLSQMADSKKGKEDCIIV</sequence>
<evidence type="ECO:0000256" key="2">
    <source>
        <dbReference type="SAM" id="MobiDB-lite"/>
    </source>
</evidence>
<name>A0A2N5VTX7_9BASI</name>
<dbReference type="PANTHER" id="PTHR46430:SF1">
    <property type="entry name" value="CHITIN SYNTHASE REGULATOR SKT5-RELATED"/>
    <property type="match status" value="1"/>
</dbReference>
<dbReference type="EMBL" id="PGCJ01000061">
    <property type="protein sequence ID" value="PLW53435.1"/>
    <property type="molecule type" value="Genomic_DNA"/>
</dbReference>
<dbReference type="InterPro" id="IPR051726">
    <property type="entry name" value="Chitin_Synth_Reg"/>
</dbReference>
<reference evidence="3 4" key="1">
    <citation type="submission" date="2017-11" db="EMBL/GenBank/DDBJ databases">
        <title>De novo assembly and phasing of dikaryotic genomes from two isolates of Puccinia coronata f. sp. avenae, the causal agent of oat crown rust.</title>
        <authorList>
            <person name="Miller M.E."/>
            <person name="Zhang Y."/>
            <person name="Omidvar V."/>
            <person name="Sperschneider J."/>
            <person name="Schwessinger B."/>
            <person name="Raley C."/>
            <person name="Palmer J.M."/>
            <person name="Garnica D."/>
            <person name="Upadhyaya N."/>
            <person name="Rathjen J."/>
            <person name="Taylor J.M."/>
            <person name="Park R.F."/>
            <person name="Dodds P.N."/>
            <person name="Hirsch C.D."/>
            <person name="Kianian S.F."/>
            <person name="Figueroa M."/>
        </authorList>
    </citation>
    <scope>NUCLEOTIDE SEQUENCE [LARGE SCALE GENOMIC DNA]</scope>
    <source>
        <strain evidence="3">12NC29</strain>
    </source>
</reference>
<feature type="compositionally biased region" description="Polar residues" evidence="2">
    <location>
        <begin position="732"/>
        <end position="744"/>
    </location>
</feature>
<keyword evidence="1" id="KW-0677">Repeat</keyword>
<comment type="caution">
    <text evidence="3">The sequence shown here is derived from an EMBL/GenBank/DDBJ whole genome shotgun (WGS) entry which is preliminary data.</text>
</comment>
<evidence type="ECO:0000313" key="4">
    <source>
        <dbReference type="Proteomes" id="UP000235388"/>
    </source>
</evidence>
<feature type="compositionally biased region" description="Polar residues" evidence="2">
    <location>
        <begin position="41"/>
        <end position="51"/>
    </location>
</feature>
<dbReference type="Proteomes" id="UP000235388">
    <property type="component" value="Unassembled WGS sequence"/>
</dbReference>
<dbReference type="InterPro" id="IPR011990">
    <property type="entry name" value="TPR-like_helical_dom_sf"/>
</dbReference>
<keyword evidence="4" id="KW-1185">Reference proteome</keyword>
<evidence type="ECO:0000256" key="1">
    <source>
        <dbReference type="ARBA" id="ARBA00022737"/>
    </source>
</evidence>
<dbReference type="OrthoDB" id="272077at2759"/>
<feature type="region of interest" description="Disordered" evidence="2">
    <location>
        <begin position="1"/>
        <end position="174"/>
    </location>
</feature>
<dbReference type="InterPro" id="IPR006597">
    <property type="entry name" value="Sel1-like"/>
</dbReference>
<dbReference type="Pfam" id="PF08238">
    <property type="entry name" value="Sel1"/>
    <property type="match status" value="7"/>
</dbReference>
<dbReference type="PANTHER" id="PTHR46430">
    <property type="entry name" value="PROTEIN SKT5-RELATED"/>
    <property type="match status" value="1"/>
</dbReference>
<dbReference type="SUPFAM" id="SSF81901">
    <property type="entry name" value="HCP-like"/>
    <property type="match status" value="1"/>
</dbReference>
<dbReference type="Gene3D" id="1.25.40.10">
    <property type="entry name" value="Tetratricopeptide repeat domain"/>
    <property type="match status" value="1"/>
</dbReference>
<dbReference type="SMART" id="SM00671">
    <property type="entry name" value="SEL1"/>
    <property type="match status" value="7"/>
</dbReference>
<protein>
    <submittedName>
        <fullName evidence="3">Uncharacterized protein</fullName>
    </submittedName>
</protein>
<feature type="compositionally biased region" description="Low complexity" evidence="2">
    <location>
        <begin position="75"/>
        <end position="114"/>
    </location>
</feature>
<dbReference type="AlphaFoldDB" id="A0A2N5VTX7"/>
<proteinExistence type="predicted"/>
<feature type="region of interest" description="Disordered" evidence="2">
    <location>
        <begin position="186"/>
        <end position="269"/>
    </location>
</feature>
<feature type="compositionally biased region" description="Low complexity" evidence="2">
    <location>
        <begin position="197"/>
        <end position="209"/>
    </location>
</feature>
<feature type="region of interest" description="Disordered" evidence="2">
    <location>
        <begin position="693"/>
        <end position="756"/>
    </location>
</feature>
<dbReference type="STRING" id="200324.A0A2N5VTX7"/>
<feature type="compositionally biased region" description="Polar residues" evidence="2">
    <location>
        <begin position="343"/>
        <end position="352"/>
    </location>
</feature>
<feature type="region of interest" description="Disordered" evidence="2">
    <location>
        <begin position="315"/>
        <end position="358"/>
    </location>
</feature>
<accession>A0A2N5VTX7</accession>
<evidence type="ECO:0000313" key="3">
    <source>
        <dbReference type="EMBL" id="PLW53435.1"/>
    </source>
</evidence>
<organism evidence="3 4">
    <name type="scientific">Puccinia coronata f. sp. avenae</name>
    <dbReference type="NCBI Taxonomy" id="200324"/>
    <lineage>
        <taxon>Eukaryota</taxon>
        <taxon>Fungi</taxon>
        <taxon>Dikarya</taxon>
        <taxon>Basidiomycota</taxon>
        <taxon>Pucciniomycotina</taxon>
        <taxon>Pucciniomycetes</taxon>
        <taxon>Pucciniales</taxon>
        <taxon>Pucciniaceae</taxon>
        <taxon>Puccinia</taxon>
    </lineage>
</organism>
<gene>
    <name evidence="3" type="ORF">PCANC_06007</name>
</gene>
<feature type="compositionally biased region" description="Basic and acidic residues" evidence="2">
    <location>
        <begin position="745"/>
        <end position="756"/>
    </location>
</feature>